<dbReference type="GO" id="GO:0016152">
    <property type="term" value="F:mercury (II) reductase (NADP+) activity"/>
    <property type="evidence" value="ECO:0007669"/>
    <property type="project" value="UniProtKB-EC"/>
</dbReference>
<evidence type="ECO:0000259" key="8">
    <source>
        <dbReference type="Pfam" id="PF07992"/>
    </source>
</evidence>
<evidence type="ECO:0000256" key="2">
    <source>
        <dbReference type="ARBA" id="ARBA00007532"/>
    </source>
</evidence>
<dbReference type="EC" id="1.16.1.1" evidence="10"/>
<dbReference type="GO" id="GO:0003955">
    <property type="term" value="F:NAD(P)H dehydrogenase (quinone) activity"/>
    <property type="evidence" value="ECO:0007669"/>
    <property type="project" value="TreeGrafter"/>
</dbReference>
<dbReference type="InterPro" id="IPR036188">
    <property type="entry name" value="FAD/NAD-bd_sf"/>
</dbReference>
<reference evidence="11" key="1">
    <citation type="submission" date="2017-02" db="EMBL/GenBank/DDBJ databases">
        <title>Comparative genomics and description of representatives of a novel lineage of planctomycetes thriving in anoxic sediments.</title>
        <authorList>
            <person name="Spring S."/>
            <person name="Bunk B."/>
            <person name="Sproer C."/>
        </authorList>
    </citation>
    <scope>NUCLEOTIDE SEQUENCE [LARGE SCALE GENOMIC DNA]</scope>
    <source>
        <strain evidence="11">ST-NAGAB-D1</strain>
    </source>
</reference>
<comment type="similarity">
    <text evidence="2">Belongs to the class-I pyridine nucleotide-disulfide oxidoreductase family.</text>
</comment>
<feature type="transmembrane region" description="Helical" evidence="6">
    <location>
        <begin position="561"/>
        <end position="582"/>
    </location>
</feature>
<dbReference type="PRINTS" id="PR00411">
    <property type="entry name" value="PNDRDTASEI"/>
</dbReference>
<feature type="transmembrane region" description="Helical" evidence="6">
    <location>
        <begin position="668"/>
        <end position="690"/>
    </location>
</feature>
<keyword evidence="11" id="KW-1185">Reference proteome</keyword>
<dbReference type="InterPro" id="IPR016156">
    <property type="entry name" value="FAD/NAD-linked_Rdtase_dimer_sf"/>
</dbReference>
<dbReference type="InterPro" id="IPR004099">
    <property type="entry name" value="Pyr_nucl-diS_OxRdtase_dimer"/>
</dbReference>
<dbReference type="PANTHER" id="PTHR43014">
    <property type="entry name" value="MERCURIC REDUCTASE"/>
    <property type="match status" value="1"/>
</dbReference>
<evidence type="ECO:0000256" key="4">
    <source>
        <dbReference type="ARBA" id="ARBA00022827"/>
    </source>
</evidence>
<keyword evidence="3" id="KW-0285">Flavoprotein</keyword>
<evidence type="ECO:0000313" key="10">
    <source>
        <dbReference type="EMBL" id="AQT69241.1"/>
    </source>
</evidence>
<dbReference type="SUPFAM" id="SSF55424">
    <property type="entry name" value="FAD/NAD-linked reductases, dimerisation (C-terminal) domain"/>
    <property type="match status" value="1"/>
</dbReference>
<dbReference type="Pfam" id="PF07992">
    <property type="entry name" value="Pyr_redox_2"/>
    <property type="match status" value="1"/>
</dbReference>
<feature type="transmembrane region" description="Helical" evidence="6">
    <location>
        <begin position="606"/>
        <end position="627"/>
    </location>
</feature>
<evidence type="ECO:0000313" key="11">
    <source>
        <dbReference type="Proteomes" id="UP000189674"/>
    </source>
</evidence>
<keyword evidence="6" id="KW-0812">Transmembrane</keyword>
<dbReference type="RefSeq" id="WP_146662869.1">
    <property type="nucleotide sequence ID" value="NZ_CP019791.1"/>
</dbReference>
<keyword evidence="6" id="KW-0472">Membrane</keyword>
<protein>
    <submittedName>
        <fullName evidence="10">Mercuric reductase</fullName>
        <ecNumber evidence="10">1.16.1.1</ecNumber>
    </submittedName>
</protein>
<name>A0A1U9NMU3_9BACT</name>
<dbReference type="OrthoDB" id="230580at2"/>
<feature type="transmembrane region" description="Helical" evidence="6">
    <location>
        <begin position="525"/>
        <end position="554"/>
    </location>
</feature>
<dbReference type="KEGG" id="alus:STSP2_02430"/>
<dbReference type="InterPro" id="IPR023753">
    <property type="entry name" value="FAD/NAD-binding_dom"/>
</dbReference>
<dbReference type="SUPFAM" id="SSF51905">
    <property type="entry name" value="FAD/NAD(P)-binding domain"/>
    <property type="match status" value="1"/>
</dbReference>
<evidence type="ECO:0000256" key="6">
    <source>
        <dbReference type="SAM" id="Phobius"/>
    </source>
</evidence>
<keyword evidence="6" id="KW-1133">Transmembrane helix</keyword>
<dbReference type="FunFam" id="3.30.390.30:FF:000001">
    <property type="entry name" value="Dihydrolipoyl dehydrogenase"/>
    <property type="match status" value="1"/>
</dbReference>
<dbReference type="STRING" id="1936003.STSP2_02430"/>
<dbReference type="Gene3D" id="3.30.390.30">
    <property type="match status" value="1"/>
</dbReference>
<evidence type="ECO:0000256" key="1">
    <source>
        <dbReference type="ARBA" id="ARBA00001974"/>
    </source>
</evidence>
<keyword evidence="5 10" id="KW-0560">Oxidoreductase</keyword>
<dbReference type="PROSITE" id="PS51257">
    <property type="entry name" value="PROKAR_LIPOPROTEIN"/>
    <property type="match status" value="1"/>
</dbReference>
<evidence type="ECO:0000256" key="3">
    <source>
        <dbReference type="ARBA" id="ARBA00022630"/>
    </source>
</evidence>
<gene>
    <name evidence="10" type="primary">merA</name>
    <name evidence="10" type="ORF">STSP2_02430</name>
</gene>
<keyword evidence="4" id="KW-0274">FAD</keyword>
<feature type="domain" description="Pyridine nucleotide-disulphide oxidoreductase dimerisation" evidence="7">
    <location>
        <begin position="344"/>
        <end position="449"/>
    </location>
</feature>
<dbReference type="Proteomes" id="UP000189674">
    <property type="component" value="Chromosome"/>
</dbReference>
<feature type="domain" description="VTT" evidence="9">
    <location>
        <begin position="544"/>
        <end position="657"/>
    </location>
</feature>
<accession>A0A1U9NMU3</accession>
<dbReference type="PRINTS" id="PR00368">
    <property type="entry name" value="FADPNR"/>
</dbReference>
<dbReference type="InterPro" id="IPR032816">
    <property type="entry name" value="VTT_dom"/>
</dbReference>
<comment type="cofactor">
    <cofactor evidence="1">
        <name>FAD</name>
        <dbReference type="ChEBI" id="CHEBI:57692"/>
    </cofactor>
</comment>
<evidence type="ECO:0000259" key="7">
    <source>
        <dbReference type="Pfam" id="PF02852"/>
    </source>
</evidence>
<evidence type="ECO:0000256" key="5">
    <source>
        <dbReference type="ARBA" id="ARBA00023002"/>
    </source>
</evidence>
<dbReference type="Pfam" id="PF02852">
    <property type="entry name" value="Pyr_redox_dim"/>
    <property type="match status" value="1"/>
</dbReference>
<sequence>MNKYDVAIIGAGSAGLVACKVANGLGKKTVLIEKEHIGGDCTWFGCIPSKTLVQAARAAHESRRLDRYGIKTPNPRELDCSAVMDHVRNIRAKDAAEHSPHSIEKEGIDFIEGSPEFLDAHKIKVGDRTITAKKFILCTGSHPFVPPIEGLADVDYLTNETLFEIESLPTSLLILGGGPIGSEMAMALNRLGVQVTLVEKGDCVLSKDDEELTCRLAEIMKDEGVRLLKNAKLTKVEKTESGIRGTVRHANEDIEVDAERVFVSVGRRASLEGLALEKAGVEYDDKGVKVDSRLRTTAGNIFACGDIVPPFQFTHIAEYEAVIAAANASLPFAVKKADYEHIVWTTFTTPEVAHAGMAEQQARDKYGDKVKIYRWDWKDVDRAKTDLNTQGLTKVVCDKRGKILGVHILGHNAAEAMHECQYAKCIGRKFSSIAKIVHAYPSYSDAVRQPAKKAHIEQLRNNPAVKVAQTLASRKVRNRLLLLLAAAVILISLRFAVGDKLSLENIQANADRLVEVANRHYAMSVLVYIGVYIIVAAFSLPGAAVLTIAAGFVYTALPAAIYTNAGATGGAFLAFLFARYIAGNLLQKRFAKKLARFNKELETHGAHYLLTLRFIPIFPFFLINLCAGLTKVKVWTFIWTTSLGIFPGSLIYAFAGQTFGTIESVRDIFSWQVLAMFTLLALLAIVPVLYRKFISPRRESNKTKAANT</sequence>
<dbReference type="PANTHER" id="PTHR43014:SF2">
    <property type="entry name" value="MERCURIC REDUCTASE"/>
    <property type="match status" value="1"/>
</dbReference>
<dbReference type="Gene3D" id="3.50.50.60">
    <property type="entry name" value="FAD/NAD(P)-binding domain"/>
    <property type="match status" value="2"/>
</dbReference>
<proteinExistence type="inferred from homology"/>
<evidence type="ECO:0000259" key="9">
    <source>
        <dbReference type="Pfam" id="PF09335"/>
    </source>
</evidence>
<feature type="transmembrane region" description="Helical" evidence="6">
    <location>
        <begin position="634"/>
        <end position="656"/>
    </location>
</feature>
<feature type="domain" description="FAD/NAD(P)-binding" evidence="8">
    <location>
        <begin position="4"/>
        <end position="320"/>
    </location>
</feature>
<feature type="transmembrane region" description="Helical" evidence="6">
    <location>
        <begin position="480"/>
        <end position="497"/>
    </location>
</feature>
<dbReference type="Pfam" id="PF09335">
    <property type="entry name" value="VTT_dom"/>
    <property type="match status" value="1"/>
</dbReference>
<dbReference type="GO" id="GO:0050660">
    <property type="term" value="F:flavin adenine dinucleotide binding"/>
    <property type="evidence" value="ECO:0007669"/>
    <property type="project" value="TreeGrafter"/>
</dbReference>
<dbReference type="EMBL" id="CP019791">
    <property type="protein sequence ID" value="AQT69241.1"/>
    <property type="molecule type" value="Genomic_DNA"/>
</dbReference>
<organism evidence="10 11">
    <name type="scientific">Anaerohalosphaera lusitana</name>
    <dbReference type="NCBI Taxonomy" id="1936003"/>
    <lineage>
        <taxon>Bacteria</taxon>
        <taxon>Pseudomonadati</taxon>
        <taxon>Planctomycetota</taxon>
        <taxon>Phycisphaerae</taxon>
        <taxon>Sedimentisphaerales</taxon>
        <taxon>Anaerohalosphaeraceae</taxon>
        <taxon>Anaerohalosphaera</taxon>
    </lineage>
</organism>
<dbReference type="AlphaFoldDB" id="A0A1U9NMU3"/>